<dbReference type="EMBL" id="JALNMJ010000009">
    <property type="protein sequence ID" value="MCK7613290.1"/>
    <property type="molecule type" value="Genomic_DNA"/>
</dbReference>
<accession>A0ABT0GVP7</accession>
<dbReference type="Proteomes" id="UP001431221">
    <property type="component" value="Unassembled WGS sequence"/>
</dbReference>
<sequence length="149" mass="15881">MHQQRTFTRARGPGFCRAGSGALLAPLAAAFLVAACQSSGSNPKLKSTYVGQSSAAFFEAYGPPDQVIGLEQKMKKDSTGKIVKQTDPKELVYYWSSARTAPSKVSKPTGDVCNLAILTSAEGKILRIEVQDENGDIATVKAKCEALIK</sequence>
<organism evidence="2 3">
    <name type="scientific">Roseibium sediminicola</name>
    <dbReference type="NCBI Taxonomy" id="2933272"/>
    <lineage>
        <taxon>Bacteria</taxon>
        <taxon>Pseudomonadati</taxon>
        <taxon>Pseudomonadota</taxon>
        <taxon>Alphaproteobacteria</taxon>
        <taxon>Hyphomicrobiales</taxon>
        <taxon>Stappiaceae</taxon>
        <taxon>Roseibium</taxon>
    </lineage>
</organism>
<keyword evidence="3" id="KW-1185">Reference proteome</keyword>
<name>A0ABT0GVP7_9HYPH</name>
<reference evidence="2" key="1">
    <citation type="submission" date="2022-04" db="EMBL/GenBank/DDBJ databases">
        <title>Roseibium sp. CAU 1639 isolated from mud.</title>
        <authorList>
            <person name="Kim W."/>
        </authorList>
    </citation>
    <scope>NUCLEOTIDE SEQUENCE</scope>
    <source>
        <strain evidence="2">CAU 1639</strain>
    </source>
</reference>
<gene>
    <name evidence="2" type="ORF">M0H32_14030</name>
</gene>
<dbReference type="RefSeq" id="WP_248155015.1">
    <property type="nucleotide sequence ID" value="NZ_JALNMJ010000009.1"/>
</dbReference>
<evidence type="ECO:0008006" key="4">
    <source>
        <dbReference type="Google" id="ProtNLM"/>
    </source>
</evidence>
<keyword evidence="1" id="KW-0732">Signal</keyword>
<proteinExistence type="predicted"/>
<evidence type="ECO:0000313" key="3">
    <source>
        <dbReference type="Proteomes" id="UP001431221"/>
    </source>
</evidence>
<evidence type="ECO:0000256" key="1">
    <source>
        <dbReference type="SAM" id="SignalP"/>
    </source>
</evidence>
<feature type="signal peptide" evidence="1">
    <location>
        <begin position="1"/>
        <end position="34"/>
    </location>
</feature>
<feature type="chain" id="PRO_5046034276" description="Lipoprotein" evidence="1">
    <location>
        <begin position="35"/>
        <end position="149"/>
    </location>
</feature>
<evidence type="ECO:0000313" key="2">
    <source>
        <dbReference type="EMBL" id="MCK7613290.1"/>
    </source>
</evidence>
<protein>
    <recommendedName>
        <fullName evidence="4">Lipoprotein</fullName>
    </recommendedName>
</protein>
<comment type="caution">
    <text evidence="2">The sequence shown here is derived from an EMBL/GenBank/DDBJ whole genome shotgun (WGS) entry which is preliminary data.</text>
</comment>